<feature type="DNA-binding region" description="OmpR/PhoB-type" evidence="2">
    <location>
        <begin position="7"/>
        <end position="102"/>
    </location>
</feature>
<keyword evidence="1 2" id="KW-0238">DNA-binding</keyword>
<dbReference type="GO" id="GO:0006355">
    <property type="term" value="P:regulation of DNA-templated transcription"/>
    <property type="evidence" value="ECO:0007669"/>
    <property type="project" value="InterPro"/>
</dbReference>
<dbReference type="SMART" id="SM00862">
    <property type="entry name" value="Trans_reg_C"/>
    <property type="match status" value="1"/>
</dbReference>
<dbReference type="SUPFAM" id="SSF52540">
    <property type="entry name" value="P-loop containing nucleoside triphosphate hydrolases"/>
    <property type="match status" value="1"/>
</dbReference>
<dbReference type="PRINTS" id="PR00364">
    <property type="entry name" value="DISEASERSIST"/>
</dbReference>
<dbReference type="Gene3D" id="3.40.50.300">
    <property type="entry name" value="P-loop containing nucleotide triphosphate hydrolases"/>
    <property type="match status" value="1"/>
</dbReference>
<protein>
    <submittedName>
        <fullName evidence="4">Transcriptional regulator</fullName>
    </submittedName>
</protein>
<reference evidence="4 5" key="1">
    <citation type="submission" date="2019-12" db="EMBL/GenBank/DDBJ databases">
        <title>Draft genome sequences Bradyrhizobium cajani AMBPC1010, Bradyrhizobium pachyrhizi AMBPC1040 and Bradyrhizobium yuanmingense ALSPC3051, three plant growth promoting strains isolated from nodules of Cajanus cajan L. in Dominican Republic.</title>
        <authorList>
            <person name="Flores-Felix J.D."/>
            <person name="Araujo J."/>
            <person name="Diaz-Alcantara C."/>
            <person name="Gonzalez-Andres F."/>
            <person name="Velazquez E."/>
        </authorList>
    </citation>
    <scope>NUCLEOTIDE SEQUENCE [LARGE SCALE GENOMIC DNA]</scope>
    <source>
        <strain evidence="4 5">1010</strain>
    </source>
</reference>
<gene>
    <name evidence="4" type="ORF">GPL20_01880</name>
</gene>
<dbReference type="AlphaFoldDB" id="A0A844T9V5"/>
<dbReference type="InterPro" id="IPR001867">
    <property type="entry name" value="OmpR/PhoB-type_DNA-bd"/>
</dbReference>
<dbReference type="InterPro" id="IPR036388">
    <property type="entry name" value="WH-like_DNA-bd_sf"/>
</dbReference>
<feature type="domain" description="OmpR/PhoB-type" evidence="3">
    <location>
        <begin position="7"/>
        <end position="102"/>
    </location>
</feature>
<dbReference type="InterPro" id="IPR016032">
    <property type="entry name" value="Sig_transdc_resp-reg_C-effctor"/>
</dbReference>
<accession>A0A844T9V5</accession>
<evidence type="ECO:0000259" key="3">
    <source>
        <dbReference type="PROSITE" id="PS51755"/>
    </source>
</evidence>
<dbReference type="PANTHER" id="PTHR47691">
    <property type="entry name" value="REGULATOR-RELATED"/>
    <property type="match status" value="1"/>
</dbReference>
<dbReference type="InterPro" id="IPR027417">
    <property type="entry name" value="P-loop_NTPase"/>
</dbReference>
<comment type="caution">
    <text evidence="4">The sequence shown here is derived from an EMBL/GenBank/DDBJ whole genome shotgun (WGS) entry which is preliminary data.</text>
</comment>
<evidence type="ECO:0000256" key="2">
    <source>
        <dbReference type="PROSITE-ProRule" id="PRU01091"/>
    </source>
</evidence>
<sequence length="966" mass="104115">MSSSPADRTYAFGNWLIDCQRRELRHDNVTVPIGSRAFEILKKLAGSAGLLVTKDELIGSVWSGLAIEDNTLQVHISAVRKALGKDRDLLKTVSGRGYTLAGSWRSGHPDQSAAAMVSTPADSSFSSNLPNTRAPLIGREDCLSELAGLLSAYRAVTLVGPGGIGKTKLAIELARCVASTFDDSVALIELATLQDPALATSATARTLRLALNDKDVSAAGIAQAIGTRRLLLILDNCEHVIDAAAQIASAVLRYCPNVTVLATSREGLRIDGEYVATIPPLSVPRTDVRDPDLLLRESAVQLFVARTRASRAGFVPGAEDLSKIAAVCRRLDGIPLALEFAAARAANLGVDTVLLRLDRRFELLSSGRRDQLPRHQTLRATLDWSYDLLSPEEQRLLCWLAVAPAGFTLDAAIAMMDDVLSRADVIEILFNLVGKSLVSLDPSFEGRWRLLETTRAYALEKLAEAGFVEQAARRHAGFLRQLVAPLGGTSPASDEISRLAQEIGNVHAALDWAFAPGGDAALGIELTSGFVPVWMQLLSFVECSTRIEHALAHLSPELPCGPRLKAQLHVALGFALLNTTGTADRMKAALNIGLVLAEELSDLELQLKAVWTLWSYNLNSGQYDAAKDVGERYLAIALRTENPANETVGRRLIGAATHFYGAQEDARRELTLSLDHSAHGLTDGPNQMWFLLNQSVLAKAMLARVLLLQGKVAPSRSLAAECLQDAQREKDKLAIAYALRNAVCPIALMTHDLAGADQAISSLLELVTREGIAFWTSWTSCLKGQLLVLQSRHHEGVALLRSGLKARAENGWLMRNPEFLGTLAEGLLATGETAQALAAVENALNISRQGKQLWCLADLLRIKGEILLADTPLDLSRSELLFAEGLSVAREQQCRFYELKVAAAWARIMAGSDRQQTALDLVGPVSALFDREIDLPALAFARGLIASPGISVTTCAGDQPASCTCH</sequence>
<dbReference type="OrthoDB" id="4473689at2"/>
<organism evidence="4 5">
    <name type="scientific">Bradyrhizobium cajani</name>
    <dbReference type="NCBI Taxonomy" id="1928661"/>
    <lineage>
        <taxon>Bacteria</taxon>
        <taxon>Pseudomonadati</taxon>
        <taxon>Pseudomonadota</taxon>
        <taxon>Alphaproteobacteria</taxon>
        <taxon>Hyphomicrobiales</taxon>
        <taxon>Nitrobacteraceae</taxon>
        <taxon>Bradyrhizobium</taxon>
    </lineage>
</organism>
<dbReference type="GO" id="GO:0003677">
    <property type="term" value="F:DNA binding"/>
    <property type="evidence" value="ECO:0007669"/>
    <property type="project" value="UniProtKB-UniRule"/>
</dbReference>
<dbReference type="PROSITE" id="PS51755">
    <property type="entry name" value="OMPR_PHOB"/>
    <property type="match status" value="1"/>
</dbReference>
<dbReference type="EMBL" id="WQNE01000001">
    <property type="protein sequence ID" value="MVT71871.1"/>
    <property type="molecule type" value="Genomic_DNA"/>
</dbReference>
<dbReference type="SUPFAM" id="SSF46894">
    <property type="entry name" value="C-terminal effector domain of the bipartite response regulators"/>
    <property type="match status" value="1"/>
</dbReference>
<dbReference type="GO" id="GO:0000160">
    <property type="term" value="P:phosphorelay signal transduction system"/>
    <property type="evidence" value="ECO:0007669"/>
    <property type="project" value="InterPro"/>
</dbReference>
<dbReference type="Pfam" id="PF00486">
    <property type="entry name" value="Trans_reg_C"/>
    <property type="match status" value="1"/>
</dbReference>
<name>A0A844T9V5_9BRAD</name>
<dbReference type="Proteomes" id="UP000449969">
    <property type="component" value="Unassembled WGS sequence"/>
</dbReference>
<dbReference type="CDD" id="cd00383">
    <property type="entry name" value="trans_reg_C"/>
    <property type="match status" value="1"/>
</dbReference>
<evidence type="ECO:0000313" key="4">
    <source>
        <dbReference type="EMBL" id="MVT71871.1"/>
    </source>
</evidence>
<keyword evidence="5" id="KW-1185">Reference proteome</keyword>
<evidence type="ECO:0000313" key="5">
    <source>
        <dbReference type="Proteomes" id="UP000449969"/>
    </source>
</evidence>
<dbReference type="Gene3D" id="1.10.10.10">
    <property type="entry name" value="Winged helix-like DNA-binding domain superfamily/Winged helix DNA-binding domain"/>
    <property type="match status" value="1"/>
</dbReference>
<proteinExistence type="predicted"/>
<dbReference type="PANTHER" id="PTHR47691:SF3">
    <property type="entry name" value="HTH-TYPE TRANSCRIPTIONAL REGULATOR RV0890C-RELATED"/>
    <property type="match status" value="1"/>
</dbReference>
<evidence type="ECO:0000256" key="1">
    <source>
        <dbReference type="ARBA" id="ARBA00023125"/>
    </source>
</evidence>